<sequence length="1666" mass="184805">MKLKKLAEVTMWLPGFAPDDPLPEARCTAEIIAFPLVNEVHDAVPVIDEGSSGDIAERVVEVAADVTAPKPLRAVWPVLDSSLHAMLRGDVGKFEANLAAIAVLSLLDAEKRFPTDEERSILNRYTGWGGLPKAFNPEQDDPAWRARAESLPDLLGEDYTSAKGSVVNAHYTAVFVIDAIWEAVRRLGFRGGRVLDPSAGTGYFIGAMPKDLAEVSEITAIEIDRLSSRMLSRLYGQHGVRTLTVGFEKARLPKDWFDLVISNVPFGNYQVPDDRNVPYANFLIHDYFFGRALEVTRPGGLVAFITSAGTLDKWEDRARRHMASQARLLGAIRLPSGTFSQIANTDVTTDIVFLQKLGAGEKAADDWINVVEAPYAMCDGYRRLYVSNWYVQNPEMLIGRMGQKSNGYGLSNAAIFDGDIGTALRERIARLPEGVYHPRAARNSEPSGKPQRDIRVAAPEFVKPGAFCLTDDGRLAVSEGQELLVIEGMVSATAAKRIVGMMAIRDAARKLLHVQHLTDDDSRLGSYRMMLNMAYDGFVARHGYLHAKANKLAFKGDPDLPLLLSLENYDPEGGVAEKADVFFRRTVGVVRKVDRCNTPEEALLVSLHERGCVDVVLMASLLGQASSAFLPDMADRGLIFLNPETSQWETADAYLAGNVRSKLEMAEAAGGDFVRNVDALKAVVPADLGPGEIDARIGSTWIPARDYAEFLDQLLECEGCTVEFCAEAGAWNIDVPWQGERSVASTQTFGTGRISAGELFVVTLNQMVPTIRDRDPVTDRYFVNTEETIAAREKQQALKEAFGAWVFADANRCERLVRLYNDQFNSVRLREFDGSGLALPGFSEVFNLHRHQKDAIWRIVSGGVNTLLAHVVGAGKTLTMICGGMELRRLGMASKPCYVVPNHMLEQFAAEFLRAYPGANILMASKDDLVGDKRRTLLSRIATGDWDGVLITHASFERIKMSDEAMTTFIEARVYEIECAIRASKSQKRGNRIVKELERAKKSWLARLEKLAAKSKKDDMLTFEELGVDFLFIDEAHYFKNLYRFTKMTRVAGLPNANSERAFDMFVKTRHVMEKHDGRSGVVFATGTPVSNSMAEMWTMQRYLQPATLRGNHVAQFDTWAGNFGESVTALELSPDGGGYRMNTRFARFVNLPELMTMFREVADIRTADMLKLPVPRFHLETVTAKPTAALKAFVATLVERAEVIRNGNVSPNEDNMLAVTNDGRKAALDMRLVVPREPEAPDGKVSLCAERIHGIWRDTTAFRGTQAVFCDLSTPTDDGRFSVYHVIRAKLVEMGVPGTEIAFIHDFESDTAKAELFKAVREGRIRVLLGSTLKMGVGTNIQTRLAALHHLDAPWRPSDVEQREGRIIRQGNLNEEVRIVRYVTEASFDAYIWQTLETKARFIAQVMRGDTGMRSAEDVELAALSYAEVKALASGNPLVMEKAGIDAEVAKLSLLKSQWDNQRWSNQRESATLPGRIEKLRQRIEAIEADIADRVDVRGQRFCMVLDGQRYVDRTEAGNALVRYYVDAKARTRKIGNWKTSTGEIVVGQFAGFDLAVSIPTAAADGPSFLLKKRRAYVAHHSDNPIGMVRVIENVANALESKLAEVHEDLARAEKRLADILAEISKPFDKEDRLTQLLVRQREINASLDLDKGNAGAMEAETEVA</sequence>
<keyword evidence="3" id="KW-0378">Hydrolase</keyword>
<dbReference type="InterPro" id="IPR029063">
    <property type="entry name" value="SAM-dependent_MTases_sf"/>
</dbReference>
<dbReference type="Gene3D" id="3.40.50.300">
    <property type="entry name" value="P-loop containing nucleotide triphosphate hydrolases"/>
    <property type="match status" value="2"/>
</dbReference>
<feature type="coiled-coil region" evidence="1">
    <location>
        <begin position="1590"/>
        <end position="1624"/>
    </location>
</feature>
<keyword evidence="3" id="KW-0347">Helicase</keyword>
<dbReference type="InterPro" id="IPR052933">
    <property type="entry name" value="DNA_Protect_Modify"/>
</dbReference>
<reference evidence="3 4" key="1">
    <citation type="journal article" date="2014" name="Syst. Appl. Microbiol.">
        <title>Complete genomes of freshwater sulfur oxidizers Sulfuricella denitrificans skB26 and Sulfuritalea hydrogenivorans sk43H: genetic insights into the sulfur oxidation pathway of betaproteobacteria.</title>
        <authorList>
            <person name="Watanabe T."/>
            <person name="Kojima H."/>
            <person name="Fukui M."/>
        </authorList>
    </citation>
    <scope>NUCLEOTIDE SEQUENCE [LARGE SCALE GENOMIC DNA]</scope>
    <source>
        <strain evidence="3">DSM22779</strain>
    </source>
</reference>
<dbReference type="Gene3D" id="3.40.50.150">
    <property type="entry name" value="Vaccinia Virus protein VP39"/>
    <property type="match status" value="1"/>
</dbReference>
<dbReference type="InterPro" id="IPR027417">
    <property type="entry name" value="P-loop_NTPase"/>
</dbReference>
<evidence type="ECO:0000313" key="4">
    <source>
        <dbReference type="Proteomes" id="UP000031637"/>
    </source>
</evidence>
<organism evidence="3 4">
    <name type="scientific">Sulfuritalea hydrogenivorans sk43H</name>
    <dbReference type="NCBI Taxonomy" id="1223802"/>
    <lineage>
        <taxon>Bacteria</taxon>
        <taxon>Pseudomonadati</taxon>
        <taxon>Pseudomonadota</taxon>
        <taxon>Betaproteobacteria</taxon>
        <taxon>Nitrosomonadales</taxon>
        <taxon>Sterolibacteriaceae</taxon>
        <taxon>Sulfuritalea</taxon>
    </lineage>
</organism>
<evidence type="ECO:0000256" key="1">
    <source>
        <dbReference type="SAM" id="Coils"/>
    </source>
</evidence>
<dbReference type="PANTHER" id="PTHR41313:SF1">
    <property type="entry name" value="DNA METHYLASE ADENINE-SPECIFIC DOMAIN-CONTAINING PROTEIN"/>
    <property type="match status" value="1"/>
</dbReference>
<gene>
    <name evidence="3" type="ORF">SUTH_01946</name>
</gene>
<accession>W0SIG6</accession>
<proteinExistence type="predicted"/>
<dbReference type="SMART" id="SM00487">
    <property type="entry name" value="DEXDc"/>
    <property type="match status" value="1"/>
</dbReference>
<dbReference type="GO" id="GO:0004386">
    <property type="term" value="F:helicase activity"/>
    <property type="evidence" value="ECO:0007669"/>
    <property type="project" value="UniProtKB-KW"/>
</dbReference>
<dbReference type="PRINTS" id="PR00507">
    <property type="entry name" value="N12N6MTFRASE"/>
</dbReference>
<dbReference type="SUPFAM" id="SSF52540">
    <property type="entry name" value="P-loop containing nucleoside triphosphate hydrolases"/>
    <property type="match status" value="2"/>
</dbReference>
<keyword evidence="3" id="KW-0547">Nucleotide-binding</keyword>
<keyword evidence="4" id="KW-1185">Reference proteome</keyword>
<keyword evidence="3" id="KW-0067">ATP-binding</keyword>
<dbReference type="SUPFAM" id="SSF53335">
    <property type="entry name" value="S-adenosyl-L-methionine-dependent methyltransferases"/>
    <property type="match status" value="1"/>
</dbReference>
<protein>
    <submittedName>
        <fullName evidence="3">Helicase, C-terminal, partial</fullName>
    </submittedName>
</protein>
<dbReference type="EMBL" id="AP012547">
    <property type="protein sequence ID" value="BAO29738.1"/>
    <property type="molecule type" value="Genomic_DNA"/>
</dbReference>
<name>W0SIG6_9PROT</name>
<dbReference type="STRING" id="1223802.SUTH_01946"/>
<dbReference type="Proteomes" id="UP000031637">
    <property type="component" value="Chromosome"/>
</dbReference>
<dbReference type="InterPro" id="IPR014001">
    <property type="entry name" value="Helicase_ATP-bd"/>
</dbReference>
<dbReference type="HOGENOM" id="CLU_000181_0_1_4"/>
<dbReference type="KEGG" id="shd:SUTH_01946"/>
<dbReference type="PANTHER" id="PTHR41313">
    <property type="entry name" value="ADENINE-SPECIFIC METHYLTRANSFERASE"/>
    <property type="match status" value="1"/>
</dbReference>
<evidence type="ECO:0000313" key="3">
    <source>
        <dbReference type="EMBL" id="BAO29738.1"/>
    </source>
</evidence>
<feature type="domain" description="Helicase ATP-binding" evidence="2">
    <location>
        <begin position="844"/>
        <end position="1117"/>
    </location>
</feature>
<dbReference type="CDD" id="cd02440">
    <property type="entry name" value="AdoMet_MTases"/>
    <property type="match status" value="1"/>
</dbReference>
<keyword evidence="1" id="KW-0175">Coiled coil</keyword>
<dbReference type="RefSeq" id="WP_052473501.1">
    <property type="nucleotide sequence ID" value="NZ_AP012547.1"/>
</dbReference>
<evidence type="ECO:0000259" key="2">
    <source>
        <dbReference type="SMART" id="SM00487"/>
    </source>
</evidence>